<keyword evidence="3" id="KW-0808">Transferase</keyword>
<protein>
    <submittedName>
        <fullName evidence="7">Putative wall-associated receptor kinase</fullName>
    </submittedName>
</protein>
<proteinExistence type="predicted"/>
<name>A0A2P6RFA1_ROSCH</name>
<dbReference type="InterPro" id="IPR000742">
    <property type="entry name" value="EGF"/>
</dbReference>
<dbReference type="GO" id="GO:0004674">
    <property type="term" value="F:protein serine/threonine kinase activity"/>
    <property type="evidence" value="ECO:0007669"/>
    <property type="project" value="UniProtKB-KW"/>
</dbReference>
<dbReference type="AlphaFoldDB" id="A0A2P6RFA1"/>
<accession>A0A2P6RFA1</accession>
<dbReference type="Proteomes" id="UP000238479">
    <property type="component" value="Chromosome 3"/>
</dbReference>
<dbReference type="PANTHER" id="PTHR33491">
    <property type="entry name" value="OSJNBA0016N04.9 PROTEIN"/>
    <property type="match status" value="1"/>
</dbReference>
<keyword evidence="7" id="KW-0418">Kinase</keyword>
<evidence type="ECO:0000256" key="2">
    <source>
        <dbReference type="ARBA" id="ARBA00022527"/>
    </source>
</evidence>
<dbReference type="OMA" id="PCVGNDS"/>
<evidence type="ECO:0000256" key="4">
    <source>
        <dbReference type="ARBA" id="ARBA00023157"/>
    </source>
</evidence>
<dbReference type="PROSITE" id="PS01186">
    <property type="entry name" value="EGF_2"/>
    <property type="match status" value="1"/>
</dbReference>
<feature type="domain" description="EGF-like" evidence="6">
    <location>
        <begin position="169"/>
        <end position="183"/>
    </location>
</feature>
<evidence type="ECO:0000259" key="6">
    <source>
        <dbReference type="PROSITE" id="PS01186"/>
    </source>
</evidence>
<keyword evidence="4" id="KW-1015">Disulfide bond</keyword>
<keyword evidence="5" id="KW-0325">Glycoprotein</keyword>
<evidence type="ECO:0000313" key="8">
    <source>
        <dbReference type="Proteomes" id="UP000238479"/>
    </source>
</evidence>
<evidence type="ECO:0000256" key="1">
    <source>
        <dbReference type="ARBA" id="ARBA00004479"/>
    </source>
</evidence>
<sequence length="197" mass="22063">MWNSPLLRWGPPFSISGPKNRFFAVGCDTSAVFRGFRGEEEFMTGWLSVCPNISSVDQNSCTGVGCCQTKIPEGLKNLTVTLHSYYNHTFMWKFNPCSYAFLVRDGYFNFSGTTSFEQLNNMDQIPLIINWQIGSETCEVAKKNAVDYACKANSTCVNQAKGPYPGYYCQCLPGYEGNPYIGCRGDLFADTDVILYL</sequence>
<dbReference type="EMBL" id="PDCK01000041">
    <property type="protein sequence ID" value="PRQ45085.1"/>
    <property type="molecule type" value="Genomic_DNA"/>
</dbReference>
<keyword evidence="7" id="KW-0675">Receptor</keyword>
<dbReference type="STRING" id="74649.A0A2P6RFA1"/>
<dbReference type="CDD" id="cd00054">
    <property type="entry name" value="EGF_CA"/>
    <property type="match status" value="1"/>
</dbReference>
<evidence type="ECO:0000256" key="3">
    <source>
        <dbReference type="ARBA" id="ARBA00022679"/>
    </source>
</evidence>
<dbReference type="InterPro" id="IPR013695">
    <property type="entry name" value="WAK"/>
</dbReference>
<organism evidence="7 8">
    <name type="scientific">Rosa chinensis</name>
    <name type="common">China rose</name>
    <dbReference type="NCBI Taxonomy" id="74649"/>
    <lineage>
        <taxon>Eukaryota</taxon>
        <taxon>Viridiplantae</taxon>
        <taxon>Streptophyta</taxon>
        <taxon>Embryophyta</taxon>
        <taxon>Tracheophyta</taxon>
        <taxon>Spermatophyta</taxon>
        <taxon>Magnoliopsida</taxon>
        <taxon>eudicotyledons</taxon>
        <taxon>Gunneridae</taxon>
        <taxon>Pentapetalae</taxon>
        <taxon>rosids</taxon>
        <taxon>fabids</taxon>
        <taxon>Rosales</taxon>
        <taxon>Rosaceae</taxon>
        <taxon>Rosoideae</taxon>
        <taxon>Rosoideae incertae sedis</taxon>
        <taxon>Rosa</taxon>
    </lineage>
</organism>
<dbReference type="Gramene" id="PRQ45085">
    <property type="protein sequence ID" value="PRQ45085"/>
    <property type="gene ID" value="RchiOBHm_Chr3g0486331"/>
</dbReference>
<evidence type="ECO:0000313" key="7">
    <source>
        <dbReference type="EMBL" id="PRQ45085.1"/>
    </source>
</evidence>
<keyword evidence="2" id="KW-0723">Serine/threonine-protein kinase</keyword>
<keyword evidence="8" id="KW-1185">Reference proteome</keyword>
<dbReference type="Gene3D" id="2.10.25.10">
    <property type="entry name" value="Laminin"/>
    <property type="match status" value="1"/>
</dbReference>
<gene>
    <name evidence="7" type="ORF">RchiOBHm_Chr3g0486331</name>
</gene>
<comment type="subcellular location">
    <subcellularLocation>
        <location evidence="1">Membrane</location>
        <topology evidence="1">Single-pass type I membrane protein</topology>
    </subcellularLocation>
</comment>
<comment type="caution">
    <text evidence="7">The sequence shown here is derived from an EMBL/GenBank/DDBJ whole genome shotgun (WGS) entry which is preliminary data.</text>
</comment>
<dbReference type="GO" id="GO:0016020">
    <property type="term" value="C:membrane"/>
    <property type="evidence" value="ECO:0007669"/>
    <property type="project" value="UniProtKB-SubCell"/>
</dbReference>
<reference evidence="7 8" key="1">
    <citation type="journal article" date="2018" name="Nat. Genet.">
        <title>The Rosa genome provides new insights in the design of modern roses.</title>
        <authorList>
            <person name="Bendahmane M."/>
        </authorList>
    </citation>
    <scope>NUCLEOTIDE SEQUENCE [LARGE SCALE GENOMIC DNA]</scope>
    <source>
        <strain evidence="8">cv. Old Blush</strain>
    </source>
</reference>
<dbReference type="Pfam" id="PF08488">
    <property type="entry name" value="WAK"/>
    <property type="match status" value="1"/>
</dbReference>
<evidence type="ECO:0000256" key="5">
    <source>
        <dbReference type="ARBA" id="ARBA00023180"/>
    </source>
</evidence>